<reference evidence="1 2" key="1">
    <citation type="journal article" date="2023" name="Sci. Data">
        <title>Genome assembly of the Korean intertidal mud-creeper Batillaria attramentaria.</title>
        <authorList>
            <person name="Patra A.K."/>
            <person name="Ho P.T."/>
            <person name="Jun S."/>
            <person name="Lee S.J."/>
            <person name="Kim Y."/>
            <person name="Won Y.J."/>
        </authorList>
    </citation>
    <scope>NUCLEOTIDE SEQUENCE [LARGE SCALE GENOMIC DNA]</scope>
    <source>
        <strain evidence="1">Wonlab-2016</strain>
    </source>
</reference>
<name>A0ABD0LDL2_9CAEN</name>
<keyword evidence="2" id="KW-1185">Reference proteome</keyword>
<evidence type="ECO:0000313" key="2">
    <source>
        <dbReference type="Proteomes" id="UP001519460"/>
    </source>
</evidence>
<gene>
    <name evidence="1" type="ORF">BaRGS_00011052</name>
</gene>
<comment type="caution">
    <text evidence="1">The sequence shown here is derived from an EMBL/GenBank/DDBJ whole genome shotgun (WGS) entry which is preliminary data.</text>
</comment>
<dbReference type="Proteomes" id="UP001519460">
    <property type="component" value="Unassembled WGS sequence"/>
</dbReference>
<accession>A0ABD0LDL2</accession>
<protein>
    <submittedName>
        <fullName evidence="1">Uncharacterized protein</fullName>
    </submittedName>
</protein>
<dbReference type="EMBL" id="JACVVK020000056">
    <property type="protein sequence ID" value="KAK7497657.1"/>
    <property type="molecule type" value="Genomic_DNA"/>
</dbReference>
<organism evidence="1 2">
    <name type="scientific">Batillaria attramentaria</name>
    <dbReference type="NCBI Taxonomy" id="370345"/>
    <lineage>
        <taxon>Eukaryota</taxon>
        <taxon>Metazoa</taxon>
        <taxon>Spiralia</taxon>
        <taxon>Lophotrochozoa</taxon>
        <taxon>Mollusca</taxon>
        <taxon>Gastropoda</taxon>
        <taxon>Caenogastropoda</taxon>
        <taxon>Sorbeoconcha</taxon>
        <taxon>Cerithioidea</taxon>
        <taxon>Batillariidae</taxon>
        <taxon>Batillaria</taxon>
    </lineage>
</organism>
<dbReference type="AlphaFoldDB" id="A0ABD0LDL2"/>
<sequence>MDATGLCFHARCASQNEVGVHSCGWVSLELSKGGPGKKKVWIEIKTRSKRTQLGQKPIEEKVPLAQLIRFDPVSVEQEKKEL</sequence>
<proteinExistence type="predicted"/>
<evidence type="ECO:0000313" key="1">
    <source>
        <dbReference type="EMBL" id="KAK7497657.1"/>
    </source>
</evidence>